<evidence type="ECO:0000256" key="6">
    <source>
        <dbReference type="ARBA" id="ARBA00023027"/>
    </source>
</evidence>
<dbReference type="GeneID" id="107929742"/>
<keyword evidence="2" id="KW-0433">Leucine-rich repeat</keyword>
<feature type="domain" description="TIR" evidence="8">
    <location>
        <begin position="16"/>
        <end position="179"/>
    </location>
</feature>
<evidence type="ECO:0000256" key="5">
    <source>
        <dbReference type="ARBA" id="ARBA00022821"/>
    </source>
</evidence>
<evidence type="ECO:0000313" key="10">
    <source>
        <dbReference type="RefSeq" id="XP_040960288.1"/>
    </source>
</evidence>
<dbReference type="PROSITE" id="PS50104">
    <property type="entry name" value="TIR"/>
    <property type="match status" value="1"/>
</dbReference>
<comment type="catalytic activity">
    <reaction evidence="7">
        <text>NAD(+) + H2O = ADP-D-ribose + nicotinamide + H(+)</text>
        <dbReference type="Rhea" id="RHEA:16301"/>
        <dbReference type="ChEBI" id="CHEBI:15377"/>
        <dbReference type="ChEBI" id="CHEBI:15378"/>
        <dbReference type="ChEBI" id="CHEBI:17154"/>
        <dbReference type="ChEBI" id="CHEBI:57540"/>
        <dbReference type="ChEBI" id="CHEBI:57967"/>
        <dbReference type="EC" id="3.2.2.6"/>
    </reaction>
    <physiologicalReaction direction="left-to-right" evidence="7">
        <dbReference type="Rhea" id="RHEA:16302"/>
    </physiologicalReaction>
</comment>
<dbReference type="Gene3D" id="1.10.8.430">
    <property type="entry name" value="Helical domain of apoptotic protease-activating factors"/>
    <property type="match status" value="1"/>
</dbReference>
<protein>
    <recommendedName>
        <fullName evidence="1">ADP-ribosyl cyclase/cyclic ADP-ribose hydrolase</fullName>
        <ecNumber evidence="1">3.2.2.6</ecNumber>
    </recommendedName>
</protein>
<dbReference type="InterPro" id="IPR032675">
    <property type="entry name" value="LRR_dom_sf"/>
</dbReference>
<dbReference type="SMART" id="SM00255">
    <property type="entry name" value="TIR"/>
    <property type="match status" value="1"/>
</dbReference>
<dbReference type="Pfam" id="PF20160">
    <property type="entry name" value="C-JID"/>
    <property type="match status" value="1"/>
</dbReference>
<sequence>MFSSQSSAAADTIKARTYDVFLSFRGKDTRDGFVSHLYKDLCRKNIETFIDDEELRKGDEISGALLKAIQASRVSVSVFSKDYASSKWYLAELVKIMDCNKWVVPVFYGVDPRDLRNQTGSFADAFAKHEENFKHESGKVKTWRSALTAAGKLSGWDSQVTRPDSTLVDKIVEDVVKKLNCGSSSANLKGLVGIERRMQEVLSLFQDGFPDFRMLGIWGMGGIGKTTLADAIYHHVSNGFQRCCFLANVREHEEQRELLKLRNEFLSTILEDENLYISTPTIGSGFLKDRLSKKKVLIVCDDVSKLSQIEFLFGGIDRIGPGSRVIVTTRNKQVLVQCGIDLIYDMKELDKDESVQLFCQCAFKSTNPTEYQLKLSKMALSVAKGNPLAIRLIGSSLYGKTKSYQESEVKKLNKVPKQDIQEVLKWSFDGLDCEEKEMFLDIACFFKGKHRDYVTRIMDACYDSAHSGIENLIDKSLISVSQNQIAMHDLLQQMGLNIVRDESPLKLEKRSRLWIPEDSYNVLSENNGTEMLRGIELDMSQLAKLELEPTAMMKMRKLRFLKFYHSYGRILLFNGLLSLPEELRYLYWEGYPLRSLPTKFDLGYLVELDMRKSHLEQLWEGKQDLVNLKVITLDFSLNLVRIPDLSRAPNLEKINLLWCSNLRDLPSSLQHLEKLTLECQLLWLLKIGDFPEIMDTMEWLYELDLSGTALKELPSSIGNLIGLMRLNMNNCKNLVCLPDSFYKLKSLRRFYLKGCSRLEIFPEILDTMKRLYELDLSGTALKELPSSIGNLIGLVHLSLDDCENLVRLPDSFYKLKSLERFYLKGCLRLEIFPEIIDTMKMLYELDLSGTTLKELPSSIGNLIGLNDLNMNSCKNLVFLPDNFYKLKSLERFYLKGCSRLEIFPEIMDTMKMLYELDLRGTALKELPSSIGNLIGLVHLSLDDCENLVFLPDNFYKLKSLERFYLKGCSRLEIFPESMDTMKMLYELDLRGTALKELPSSIGNLIGLVHLSLDDCENLVRLPDSFYKLKSLERFYFKGCSRLEIFPEILDTMKMLYELDLSGTALKELPSSIGNLIGLKDLNMNNCKNVVFLPDSFYKLKSLRRFYLKGCSRLEIFPEILDTMKRLYELDLSGTALKELPSSIGNLIGLKDLKINTVKTLFAFLTAFINSNLENLPTTIKQFPLHELILRNCKRLKSLPELPPSLECLDAHDCTSLEDVSSIKKFFKQPLFCQDKPYRSLVLNFSNCFKLGEKGVGNDIDAEDSTSLEEVSSIKKVFKRAVFCKSLGWLFTNCFQLDQKAASGPETPKLEMPFEHMVTLLKDYHQATPESKKRNIVKCVPGSEIPEWFDFKSLGSSMNIQLPSEWCSNNSRINFPSFVASAVVSFPDSPYTGGEFGITCECHLKSRNRDDRCFSCYSYFSFGSRLSDHVFLVYDGFKVREMVKSKASNNRIYIEATCNFYLEGLDSSQCEVKQCGVHRLFAN</sequence>
<dbReference type="Pfam" id="PF23286">
    <property type="entry name" value="LRR_13"/>
    <property type="match status" value="3"/>
</dbReference>
<keyword evidence="3" id="KW-0677">Repeat</keyword>
<dbReference type="Pfam" id="PF07725">
    <property type="entry name" value="LRR_3"/>
    <property type="match status" value="1"/>
</dbReference>
<dbReference type="EC" id="3.2.2.6" evidence="1"/>
<dbReference type="InterPro" id="IPR000157">
    <property type="entry name" value="TIR_dom"/>
</dbReference>
<dbReference type="Gene3D" id="3.80.10.10">
    <property type="entry name" value="Ribonuclease Inhibitor"/>
    <property type="match status" value="4"/>
</dbReference>
<name>A0ABM3AZQ6_GOSHI</name>
<dbReference type="InterPro" id="IPR058546">
    <property type="entry name" value="RPS4B/Roq1-like_LRR"/>
</dbReference>
<dbReference type="SUPFAM" id="SSF52540">
    <property type="entry name" value="P-loop containing nucleoside triphosphate hydrolases"/>
    <property type="match status" value="1"/>
</dbReference>
<dbReference type="PANTHER" id="PTHR11017:SF570">
    <property type="entry name" value="DISEASE RESISTANCE PROTEIN (TIR-NBS CLASS)-RELATED"/>
    <property type="match status" value="1"/>
</dbReference>
<dbReference type="PANTHER" id="PTHR11017">
    <property type="entry name" value="LEUCINE-RICH REPEAT-CONTAINING PROTEIN"/>
    <property type="match status" value="1"/>
</dbReference>
<dbReference type="RefSeq" id="XP_040960288.1">
    <property type="nucleotide sequence ID" value="XM_041104354.1"/>
</dbReference>
<evidence type="ECO:0000256" key="3">
    <source>
        <dbReference type="ARBA" id="ARBA00022737"/>
    </source>
</evidence>
<dbReference type="InterPro" id="IPR058192">
    <property type="entry name" value="WHD_ROQ1-like"/>
</dbReference>
<evidence type="ECO:0000256" key="2">
    <source>
        <dbReference type="ARBA" id="ARBA00022614"/>
    </source>
</evidence>
<dbReference type="Pfam" id="PF00931">
    <property type="entry name" value="NB-ARC"/>
    <property type="match status" value="1"/>
</dbReference>
<dbReference type="InterPro" id="IPR044974">
    <property type="entry name" value="Disease_R_plants"/>
</dbReference>
<dbReference type="InterPro" id="IPR003591">
    <property type="entry name" value="Leu-rich_rpt_typical-subtyp"/>
</dbReference>
<keyword evidence="9" id="KW-1185">Reference proteome</keyword>
<dbReference type="InterPro" id="IPR002182">
    <property type="entry name" value="NB-ARC"/>
</dbReference>
<dbReference type="InterPro" id="IPR035897">
    <property type="entry name" value="Toll_tir_struct_dom_sf"/>
</dbReference>
<evidence type="ECO:0000256" key="4">
    <source>
        <dbReference type="ARBA" id="ARBA00022801"/>
    </source>
</evidence>
<proteinExistence type="predicted"/>
<organism evidence="9 10">
    <name type="scientific">Gossypium hirsutum</name>
    <name type="common">Upland cotton</name>
    <name type="synonym">Gossypium mexicanum</name>
    <dbReference type="NCBI Taxonomy" id="3635"/>
    <lineage>
        <taxon>Eukaryota</taxon>
        <taxon>Viridiplantae</taxon>
        <taxon>Streptophyta</taxon>
        <taxon>Embryophyta</taxon>
        <taxon>Tracheophyta</taxon>
        <taxon>Spermatophyta</taxon>
        <taxon>Magnoliopsida</taxon>
        <taxon>eudicotyledons</taxon>
        <taxon>Gunneridae</taxon>
        <taxon>Pentapetalae</taxon>
        <taxon>rosids</taxon>
        <taxon>malvids</taxon>
        <taxon>Malvales</taxon>
        <taxon>Malvaceae</taxon>
        <taxon>Malvoideae</taxon>
        <taxon>Gossypium</taxon>
    </lineage>
</organism>
<dbReference type="PRINTS" id="PR00364">
    <property type="entry name" value="DISEASERSIST"/>
</dbReference>
<evidence type="ECO:0000256" key="1">
    <source>
        <dbReference type="ARBA" id="ARBA00011982"/>
    </source>
</evidence>
<keyword evidence="4" id="KW-0378">Hydrolase</keyword>
<accession>A0ABM3AZQ6</accession>
<reference evidence="9" key="1">
    <citation type="journal article" date="2020" name="Nat. Genet.">
        <title>Genomic diversifications of five Gossypium allopolyploid species and their impact on cotton improvement.</title>
        <authorList>
            <person name="Chen Z.J."/>
            <person name="Sreedasyam A."/>
            <person name="Ando A."/>
            <person name="Song Q."/>
            <person name="De Santiago L.M."/>
            <person name="Hulse-Kemp A.M."/>
            <person name="Ding M."/>
            <person name="Ye W."/>
            <person name="Kirkbride R.C."/>
            <person name="Jenkins J."/>
            <person name="Plott C."/>
            <person name="Lovell J."/>
            <person name="Lin Y.M."/>
            <person name="Vaughn R."/>
            <person name="Liu B."/>
            <person name="Simpson S."/>
            <person name="Scheffler B.E."/>
            <person name="Wen L."/>
            <person name="Saski C.A."/>
            <person name="Grover C.E."/>
            <person name="Hu G."/>
            <person name="Conover J.L."/>
            <person name="Carlson J.W."/>
            <person name="Shu S."/>
            <person name="Boston L.B."/>
            <person name="Williams M."/>
            <person name="Peterson D.G."/>
            <person name="McGee K."/>
            <person name="Jones D.C."/>
            <person name="Wendel J.F."/>
            <person name="Stelly D.M."/>
            <person name="Grimwood J."/>
            <person name="Schmutz J."/>
        </authorList>
    </citation>
    <scope>NUCLEOTIDE SEQUENCE [LARGE SCALE GENOMIC DNA]</scope>
    <source>
        <strain evidence="9">cv. TM-1</strain>
    </source>
</reference>
<evidence type="ECO:0000259" key="8">
    <source>
        <dbReference type="PROSITE" id="PS50104"/>
    </source>
</evidence>
<dbReference type="InterPro" id="IPR045344">
    <property type="entry name" value="C-JID"/>
</dbReference>
<dbReference type="Proteomes" id="UP000818029">
    <property type="component" value="Chromosome D11"/>
</dbReference>
<keyword evidence="5" id="KW-0611">Plant defense</keyword>
<dbReference type="SUPFAM" id="SSF52200">
    <property type="entry name" value="Toll/Interleukin receptor TIR domain"/>
    <property type="match status" value="1"/>
</dbReference>
<dbReference type="InterPro" id="IPR042197">
    <property type="entry name" value="Apaf_helical"/>
</dbReference>
<reference evidence="10" key="2">
    <citation type="submission" date="2025-08" db="UniProtKB">
        <authorList>
            <consortium name="RefSeq"/>
        </authorList>
    </citation>
    <scope>IDENTIFICATION</scope>
</reference>
<dbReference type="Pfam" id="PF01582">
    <property type="entry name" value="TIR"/>
    <property type="match status" value="1"/>
</dbReference>
<dbReference type="Gene3D" id="3.40.50.10140">
    <property type="entry name" value="Toll/interleukin-1 receptor homology (TIR) domain"/>
    <property type="match status" value="1"/>
</dbReference>
<keyword evidence="6" id="KW-0520">NAD</keyword>
<dbReference type="InterPro" id="IPR027417">
    <property type="entry name" value="P-loop_NTPase"/>
</dbReference>
<dbReference type="Pfam" id="PF23282">
    <property type="entry name" value="WHD_ROQ1"/>
    <property type="match status" value="1"/>
</dbReference>
<gene>
    <name evidence="10" type="primary">LOC107929742</name>
</gene>
<dbReference type="Gene3D" id="3.40.50.300">
    <property type="entry name" value="P-loop containing nucleotide triphosphate hydrolases"/>
    <property type="match status" value="1"/>
</dbReference>
<evidence type="ECO:0000256" key="7">
    <source>
        <dbReference type="ARBA" id="ARBA00047304"/>
    </source>
</evidence>
<evidence type="ECO:0000313" key="9">
    <source>
        <dbReference type="Proteomes" id="UP000818029"/>
    </source>
</evidence>
<dbReference type="SUPFAM" id="SSF52058">
    <property type="entry name" value="L domain-like"/>
    <property type="match status" value="2"/>
</dbReference>
<dbReference type="InterPro" id="IPR011713">
    <property type="entry name" value="Leu-rich_rpt_3"/>
</dbReference>
<dbReference type="SMART" id="SM00369">
    <property type="entry name" value="LRR_TYP"/>
    <property type="match status" value="7"/>
</dbReference>